<comment type="subcellular location">
    <subcellularLocation>
        <location evidence="1">Membrane</location>
    </subcellularLocation>
</comment>
<evidence type="ECO:0000256" key="6">
    <source>
        <dbReference type="ARBA" id="ARBA00023180"/>
    </source>
</evidence>
<dbReference type="Proteomes" id="UP001221898">
    <property type="component" value="Unassembled WGS sequence"/>
</dbReference>
<dbReference type="InterPro" id="IPR026664">
    <property type="entry name" value="Stereocilin-rel"/>
</dbReference>
<evidence type="ECO:0000256" key="3">
    <source>
        <dbReference type="ARBA" id="ARBA00022729"/>
    </source>
</evidence>
<dbReference type="InterPro" id="IPR010335">
    <property type="entry name" value="Mesothelin"/>
</dbReference>
<protein>
    <recommendedName>
        <fullName evidence="9">Otoancorin</fullName>
    </recommendedName>
</protein>
<organism evidence="7 8">
    <name type="scientific">Aldrovandia affinis</name>
    <dbReference type="NCBI Taxonomy" id="143900"/>
    <lineage>
        <taxon>Eukaryota</taxon>
        <taxon>Metazoa</taxon>
        <taxon>Chordata</taxon>
        <taxon>Craniata</taxon>
        <taxon>Vertebrata</taxon>
        <taxon>Euteleostomi</taxon>
        <taxon>Actinopterygii</taxon>
        <taxon>Neopterygii</taxon>
        <taxon>Teleostei</taxon>
        <taxon>Notacanthiformes</taxon>
        <taxon>Halosauridae</taxon>
        <taxon>Aldrovandia</taxon>
    </lineage>
</organism>
<name>A0AAD7WYK0_9TELE</name>
<evidence type="ECO:0000256" key="2">
    <source>
        <dbReference type="ARBA" id="ARBA00011016"/>
    </source>
</evidence>
<dbReference type="AlphaFoldDB" id="A0AAD7WYK0"/>
<comment type="caution">
    <text evidence="7">The sequence shown here is derived from an EMBL/GenBank/DDBJ whole genome shotgun (WGS) entry which is preliminary data.</text>
</comment>
<reference evidence="7" key="1">
    <citation type="journal article" date="2023" name="Science">
        <title>Genome structures resolve the early diversification of teleost fishes.</title>
        <authorList>
            <person name="Parey E."/>
            <person name="Louis A."/>
            <person name="Montfort J."/>
            <person name="Bouchez O."/>
            <person name="Roques C."/>
            <person name="Iampietro C."/>
            <person name="Lluch J."/>
            <person name="Castinel A."/>
            <person name="Donnadieu C."/>
            <person name="Desvignes T."/>
            <person name="Floi Bucao C."/>
            <person name="Jouanno E."/>
            <person name="Wen M."/>
            <person name="Mejri S."/>
            <person name="Dirks R."/>
            <person name="Jansen H."/>
            <person name="Henkel C."/>
            <person name="Chen W.J."/>
            <person name="Zahm M."/>
            <person name="Cabau C."/>
            <person name="Klopp C."/>
            <person name="Thompson A.W."/>
            <person name="Robinson-Rechavi M."/>
            <person name="Braasch I."/>
            <person name="Lecointre G."/>
            <person name="Bobe J."/>
            <person name="Postlethwait J.H."/>
            <person name="Berthelot C."/>
            <person name="Roest Crollius H."/>
            <person name="Guiguen Y."/>
        </authorList>
    </citation>
    <scope>NUCLEOTIDE SEQUENCE</scope>
    <source>
        <strain evidence="7">NC1722</strain>
    </source>
</reference>
<evidence type="ECO:0000313" key="8">
    <source>
        <dbReference type="Proteomes" id="UP001221898"/>
    </source>
</evidence>
<keyword evidence="3" id="KW-0732">Signal</keyword>
<keyword evidence="4" id="KW-0130">Cell adhesion</keyword>
<evidence type="ECO:0000313" key="7">
    <source>
        <dbReference type="EMBL" id="KAJ8413713.1"/>
    </source>
</evidence>
<dbReference type="PANTHER" id="PTHR23412">
    <property type="entry name" value="STEREOCILIN RELATED"/>
    <property type="match status" value="1"/>
</dbReference>
<evidence type="ECO:0008006" key="9">
    <source>
        <dbReference type="Google" id="ProtNLM"/>
    </source>
</evidence>
<evidence type="ECO:0000256" key="4">
    <source>
        <dbReference type="ARBA" id="ARBA00022889"/>
    </source>
</evidence>
<accession>A0AAD7WYK0</accession>
<dbReference type="GO" id="GO:0016020">
    <property type="term" value="C:membrane"/>
    <property type="evidence" value="ECO:0007669"/>
    <property type="project" value="UniProtKB-SubCell"/>
</dbReference>
<proteinExistence type="inferred from homology"/>
<evidence type="ECO:0000256" key="5">
    <source>
        <dbReference type="ARBA" id="ARBA00023136"/>
    </source>
</evidence>
<dbReference type="PANTHER" id="PTHR23412:SF18">
    <property type="entry name" value="OTOANCORIN"/>
    <property type="match status" value="1"/>
</dbReference>
<gene>
    <name evidence="7" type="ORF">AAFF_G00082200</name>
</gene>
<evidence type="ECO:0000256" key="1">
    <source>
        <dbReference type="ARBA" id="ARBA00004370"/>
    </source>
</evidence>
<dbReference type="Pfam" id="PF06060">
    <property type="entry name" value="Mesothelin"/>
    <property type="match status" value="1"/>
</dbReference>
<sequence length="1097" mass="122240">MGENRKSTLVPADWVLCIFCLEGTQQPWSPVEALRYLLSRNASLSMERITSILRDYQSSLIEDPQFLVSELSSLDIQKFTTMLRLLFTGRKEQTLLINIEFDVMKTSLEHSPGGNRSLFAVAREKCVSALREGLCVDLMSTLLGLSEGEFVEEDFITDLPTDLSDDTFRNLTAVFKDLYDMFSVTTQRAIYKWITLRLQKTSKSNHSPDVWMTAENLWFLGRYMVHLTISNVHRVSLSEMRIFIHYDNATKQLDCVYDIKLGPGKAFLHRINSSGFDMANVSIAYRLGLLVCFYDNVQLLDASDARILLHQLIKCNQLRGSLAEVQKLKSQLLVLVIRNQTLNESLGSVSDAVVGLTPSQLESLSAQAVQGSMGVLQQVLGWTRSQTIILVHKYMGTSKVLSFSNISQLGSLVSGLDANLFYSVSTAELSRALDSVLLLHATHLTPTQQHAIISRMLTMEGREEVLKRIRGVLFSEVPLSALLQLPSLETATLGDKQLTRSQAIFLYDFLSKRTSDVDLMSTGQLLKGITCDRIHRMDDNFLIENFPIFNRNVHFLSPFQMNCLAWRYWDVMDSPNSTMPSILLLALPVEYVDNMPNSACDRFLSALRDVDLDRLSVHAEKREAVMRKVLQCLSEGIRDEYDVDLLGMLLCHLSPAAIRARLSLAAVPTALQHLRGCVRLTREQRASVRGKLLRLYGPPREWTAGLTQDMGPLVTMLSREEILVLANKHPEEVLPLVMQAGRTPLPEDFLAAIFEVVRGAGNWSSPGSETDCHLTRAPSADEIRKLSQANVFWSAEELQCISNDTFTQTAELLGSVEGYSLTQLMALKTQAKQAWGPLSTWRSYHVITLGSIALALTEEDIKELDLSSIDTMTALSQQRSWTPQQMRSLLYRFLEASGLSLRELRGSDLAGLGVLFCGVEHNQVQKISPEAYSSTAGRIGTLPCTLSVLHELKKTAEEVFGIAGAWNSSVLQEVGVVAAGMSTEEMRNLSPEMMPYLQPQAIAAIPCEILGQFSREQLQSLGPENAVAVTSLQCTQLSDEQLWGLQAARDGLREGLFSHIHPTVTFNMGTTTVSSGMCLHSRSGLWVLAIYFSILGE</sequence>
<dbReference type="GO" id="GO:0007160">
    <property type="term" value="P:cell-matrix adhesion"/>
    <property type="evidence" value="ECO:0007669"/>
    <property type="project" value="TreeGrafter"/>
</dbReference>
<dbReference type="GO" id="GO:0009986">
    <property type="term" value="C:cell surface"/>
    <property type="evidence" value="ECO:0007669"/>
    <property type="project" value="TreeGrafter"/>
</dbReference>
<comment type="similarity">
    <text evidence="2">Belongs to the mesothelin family.</text>
</comment>
<dbReference type="EMBL" id="JAINUG010000015">
    <property type="protein sequence ID" value="KAJ8413713.1"/>
    <property type="molecule type" value="Genomic_DNA"/>
</dbReference>
<keyword evidence="5" id="KW-0472">Membrane</keyword>
<keyword evidence="8" id="KW-1185">Reference proteome</keyword>
<keyword evidence="6" id="KW-0325">Glycoprotein</keyword>